<dbReference type="GO" id="GO:0051607">
    <property type="term" value="P:defense response to virus"/>
    <property type="evidence" value="ECO:0007669"/>
    <property type="project" value="UniProtKB-KW"/>
</dbReference>
<dbReference type="GO" id="GO:0005737">
    <property type="term" value="C:cytoplasm"/>
    <property type="evidence" value="ECO:0007669"/>
    <property type="project" value="UniProtKB-SubCell"/>
</dbReference>
<feature type="compositionally biased region" description="Basic and acidic residues" evidence="6">
    <location>
        <begin position="144"/>
        <end position="155"/>
    </location>
</feature>
<reference evidence="7 8" key="1">
    <citation type="journal article" date="2007" name="Nat. Biotechnol.">
        <title>Complete genome sequence of the myxobacterium Sorangium cellulosum.</title>
        <authorList>
            <person name="Schneiker S."/>
            <person name="Perlova O."/>
            <person name="Kaiser O."/>
            <person name="Gerth K."/>
            <person name="Alici A."/>
            <person name="Altmeyer M.O."/>
            <person name="Bartels D."/>
            <person name="Bekel T."/>
            <person name="Beyer S."/>
            <person name="Bode E."/>
            <person name="Bode H.B."/>
            <person name="Bolten C.J."/>
            <person name="Choudhuri J.V."/>
            <person name="Doss S."/>
            <person name="Elnakady Y.A."/>
            <person name="Frank B."/>
            <person name="Gaigalat L."/>
            <person name="Goesmann A."/>
            <person name="Groeger C."/>
            <person name="Gross F."/>
            <person name="Jelsbak L."/>
            <person name="Jelsbak L."/>
            <person name="Kalinowski J."/>
            <person name="Kegler C."/>
            <person name="Knauber T."/>
            <person name="Konietzny S."/>
            <person name="Kopp M."/>
            <person name="Krause L."/>
            <person name="Krug D."/>
            <person name="Linke B."/>
            <person name="Mahmud T."/>
            <person name="Martinez-Arias R."/>
            <person name="McHardy A.C."/>
            <person name="Merai M."/>
            <person name="Meyer F."/>
            <person name="Mormann S."/>
            <person name="Munoz-Dorado J."/>
            <person name="Perez J."/>
            <person name="Pradella S."/>
            <person name="Rachid S."/>
            <person name="Raddatz G."/>
            <person name="Rosenau F."/>
            <person name="Rueckert C."/>
            <person name="Sasse F."/>
            <person name="Scharfe M."/>
            <person name="Schuster S.C."/>
            <person name="Suen G."/>
            <person name="Treuner-Lange A."/>
            <person name="Velicer G.J."/>
            <person name="Vorholter F.-J."/>
            <person name="Weissman K.J."/>
            <person name="Welch R.D."/>
            <person name="Wenzel S.C."/>
            <person name="Whitworth D.E."/>
            <person name="Wilhelm S."/>
            <person name="Wittmann C."/>
            <person name="Bloecker H."/>
            <person name="Puehler A."/>
            <person name="Mueller R."/>
        </authorList>
    </citation>
    <scope>NUCLEOTIDE SEQUENCE [LARGE SCALE GENOMIC DNA]</scope>
    <source>
        <strain evidence="8">So ce56</strain>
    </source>
</reference>
<dbReference type="AlphaFoldDB" id="A9G7E3"/>
<evidence type="ECO:0000313" key="8">
    <source>
        <dbReference type="Proteomes" id="UP000002139"/>
    </source>
</evidence>
<proteinExistence type="inferred from homology"/>
<evidence type="ECO:0000256" key="1">
    <source>
        <dbReference type="ARBA" id="ARBA00004496"/>
    </source>
</evidence>
<feature type="compositionally biased region" description="Low complexity" evidence="6">
    <location>
        <begin position="156"/>
        <end position="166"/>
    </location>
</feature>
<dbReference type="InterPro" id="IPR023101">
    <property type="entry name" value="AF1862-like_dom_sf"/>
</dbReference>
<organism evidence="7 8">
    <name type="scientific">Sorangium cellulosum (strain So ce56)</name>
    <name type="common">Polyangium cellulosum (strain So ce56)</name>
    <dbReference type="NCBI Taxonomy" id="448385"/>
    <lineage>
        <taxon>Bacteria</taxon>
        <taxon>Pseudomonadati</taxon>
        <taxon>Myxococcota</taxon>
        <taxon>Polyangia</taxon>
        <taxon>Polyangiales</taxon>
        <taxon>Polyangiaceae</taxon>
        <taxon>Sorangium</taxon>
    </lineage>
</organism>
<keyword evidence="3" id="KW-0963">Cytoplasm</keyword>
<dbReference type="RefSeq" id="WP_012238311.1">
    <property type="nucleotide sequence ID" value="NC_010162.1"/>
</dbReference>
<feature type="region of interest" description="Disordered" evidence="6">
    <location>
        <begin position="144"/>
        <end position="166"/>
    </location>
</feature>
<dbReference type="Gene3D" id="1.10.520.30">
    <property type="entry name" value="AF1862-like domain"/>
    <property type="match status" value="1"/>
</dbReference>
<keyword evidence="4" id="KW-0051">Antiviral defense</keyword>
<dbReference type="Proteomes" id="UP000002139">
    <property type="component" value="Chromosome"/>
</dbReference>
<dbReference type="SUPFAM" id="SSF158568">
    <property type="entry name" value="AF1862-like"/>
    <property type="match status" value="1"/>
</dbReference>
<gene>
    <name evidence="7" type="ordered locus">sce5683</name>
</gene>
<comment type="similarity">
    <text evidence="2">Belongs to the CRISPR system Cmr5 family.</text>
</comment>
<name>A9G7E3_SORC5</name>
<protein>
    <recommendedName>
        <fullName evidence="5">CRISPR type III-B/RAMP module-associated protein Cmr5</fullName>
    </recommendedName>
</protein>
<sequence length="166" mass="17611">MKPIEGEDAGDDRQRCALKSLARDQRAYKRVMAWPGPVRKSAVELAQGYPVELRAMGTMQALAFSMGKAEAGHGALAGAIADWVLSRESGAPLGQADEADRSPEELLRRLSRASRAAYLAADSEAIAFADAIKLIGKAILRSEKAAEPRGRDKAAPRAGKAAPRSG</sequence>
<dbReference type="KEGG" id="scl:sce5683"/>
<dbReference type="HOGENOM" id="CLU_1601620_0_0_7"/>
<comment type="subcellular location">
    <subcellularLocation>
        <location evidence="1">Cytoplasm</location>
    </subcellularLocation>
</comment>
<evidence type="ECO:0000256" key="6">
    <source>
        <dbReference type="SAM" id="MobiDB-lite"/>
    </source>
</evidence>
<dbReference type="STRING" id="448385.sce5683"/>
<dbReference type="InterPro" id="IPR010160">
    <property type="entry name" value="CRISPR-assoc_prot_Cmr5"/>
</dbReference>
<evidence type="ECO:0000256" key="5">
    <source>
        <dbReference type="ARBA" id="ARBA00030001"/>
    </source>
</evidence>
<evidence type="ECO:0000256" key="2">
    <source>
        <dbReference type="ARBA" id="ARBA00006161"/>
    </source>
</evidence>
<dbReference type="Pfam" id="PF09701">
    <property type="entry name" value="Cas_Cmr5"/>
    <property type="match status" value="1"/>
</dbReference>
<evidence type="ECO:0000313" key="7">
    <source>
        <dbReference type="EMBL" id="CAN95846.1"/>
    </source>
</evidence>
<evidence type="ECO:0000256" key="3">
    <source>
        <dbReference type="ARBA" id="ARBA00022490"/>
    </source>
</evidence>
<accession>A9G7E3</accession>
<keyword evidence="8" id="KW-1185">Reference proteome</keyword>
<evidence type="ECO:0000256" key="4">
    <source>
        <dbReference type="ARBA" id="ARBA00023118"/>
    </source>
</evidence>
<dbReference type="EMBL" id="AM746676">
    <property type="protein sequence ID" value="CAN95846.1"/>
    <property type="molecule type" value="Genomic_DNA"/>
</dbReference>